<dbReference type="InterPro" id="IPR027417">
    <property type="entry name" value="P-loop_NTPase"/>
</dbReference>
<evidence type="ECO:0000313" key="6">
    <source>
        <dbReference type="Proteomes" id="UP000005744"/>
    </source>
</evidence>
<dbReference type="InterPro" id="IPR014015">
    <property type="entry name" value="Helicase_SF3_DNA-vir"/>
</dbReference>
<dbReference type="InterPro" id="IPR045455">
    <property type="entry name" value="NrS-1_pol-like_helicase"/>
</dbReference>
<name>I3CK55_9GAMM</name>
<dbReference type="Proteomes" id="UP000005744">
    <property type="component" value="Unassembled WGS sequence"/>
</dbReference>
<dbReference type="Pfam" id="PF22763">
    <property type="entry name" value="NrS1-1_pol-like_HBD"/>
    <property type="match status" value="1"/>
</dbReference>
<keyword evidence="1" id="KW-0547">Nucleotide-binding</keyword>
<dbReference type="AlphaFoldDB" id="I3CK55"/>
<dbReference type="HOGENOM" id="CLU_018483_1_1_6"/>
<dbReference type="Gene3D" id="3.40.50.300">
    <property type="entry name" value="P-loop containing nucleotide triphosphate hydrolases"/>
    <property type="match status" value="1"/>
</dbReference>
<dbReference type="STRING" id="395493.BegalDRAFT_3174"/>
<organism evidence="5 6">
    <name type="scientific">Beggiatoa alba B18LD</name>
    <dbReference type="NCBI Taxonomy" id="395493"/>
    <lineage>
        <taxon>Bacteria</taxon>
        <taxon>Pseudomonadati</taxon>
        <taxon>Pseudomonadota</taxon>
        <taxon>Gammaproteobacteria</taxon>
        <taxon>Thiotrichales</taxon>
        <taxon>Thiotrichaceae</taxon>
        <taxon>Beggiatoa</taxon>
    </lineage>
</organism>
<sequence>MNNYIPKYLKERAQWVNWRYVERPNGKLGKAPFMPTGQPAKTNNANTLSPYETVQNAQGFDGIGFVLREGDNLVCIDLDHVIQPDGELEPWAKDILDLFKTTYIEKSPSGEGLHIWCFGKAKRCGKGTTEKRIEIYDYTSPRYLTVTGDIYLDYEHCSTDINHAQAQLDYVYEKYFKPAEDNPPALTPPTSAVEQGKSAHDLNVSNNDKIPAVKNPIPAVDIFTLTKNDVKFNALFNGDFSGYPSHSEADFALCLKLAFYTQNNATEIDRLFRQSGLFRPDWDKKHGQTTYGQRTIHNALAKSVNKLELKEKNTVDASAPTVPDNSPTVPDEQAQQDKSVIKTRKTLPPQSILGNLLAKRINNLIFDALIEEWMIYEDNHWQKIHALRAEDIIDKYIHEVVGNVGYSAGYVSGVTKFLKVKKAVFEFNKIPDTIPFKNGLLRITDKKLFKHDKKYYTTWIIPYDYSPQATCKPIIDWLSFCVGGNEDQLQLLRAYMNAIITSRVELQRYLEIIGVGGSGKGTFIRLCELLVGEQNTHSTELKLLEKGQFETACLYGKKLITITDSQNFAGDVSVLKAITGQDTLRYEQKGIQATAGFKATGLVVIAANEAISSKDYTSGIARRRITVYFNQLISSKDRRDLTKEFQPYIAGLINWVLALTPEQVASYVRDTHDNVHSLHDVERENLINTNPIAAWLEERVVYDLHFSTPVGVSRSDNGQIINADKWLYPSYVQYCQDVGNKPLALNRWVPLLVELCNTQLGLTDVKRWRDMNASYIDCLSIRREAERTPSPIDMKYPKPF</sequence>
<dbReference type="SMART" id="SM00885">
    <property type="entry name" value="D5_N"/>
    <property type="match status" value="1"/>
</dbReference>
<feature type="domain" description="SF3 helicase" evidence="4">
    <location>
        <begin position="487"/>
        <end position="642"/>
    </location>
</feature>
<accession>I3CK55</accession>
<dbReference type="SUPFAM" id="SSF52540">
    <property type="entry name" value="P-loop containing nucleoside triphosphate hydrolases"/>
    <property type="match status" value="1"/>
</dbReference>
<proteinExistence type="predicted"/>
<keyword evidence="6" id="KW-1185">Reference proteome</keyword>
<dbReference type="Pfam" id="PF08706">
    <property type="entry name" value="D5_N"/>
    <property type="match status" value="1"/>
</dbReference>
<dbReference type="PROSITE" id="PS51206">
    <property type="entry name" value="SF3_HELICASE_1"/>
    <property type="match status" value="1"/>
</dbReference>
<evidence type="ECO:0000256" key="2">
    <source>
        <dbReference type="ARBA" id="ARBA00022840"/>
    </source>
</evidence>
<evidence type="ECO:0000259" key="4">
    <source>
        <dbReference type="PROSITE" id="PS51206"/>
    </source>
</evidence>
<evidence type="ECO:0000256" key="1">
    <source>
        <dbReference type="ARBA" id="ARBA00022741"/>
    </source>
</evidence>
<feature type="region of interest" description="Disordered" evidence="3">
    <location>
        <begin position="314"/>
        <end position="338"/>
    </location>
</feature>
<dbReference type="OrthoDB" id="110640at2"/>
<dbReference type="Pfam" id="PF19263">
    <property type="entry name" value="DUF5906"/>
    <property type="match status" value="1"/>
</dbReference>
<dbReference type="eggNOG" id="COG3378">
    <property type="taxonomic scope" value="Bacteria"/>
</dbReference>
<dbReference type="GO" id="GO:0005524">
    <property type="term" value="F:ATP binding"/>
    <property type="evidence" value="ECO:0007669"/>
    <property type="project" value="UniProtKB-KW"/>
</dbReference>
<dbReference type="InterPro" id="IPR014818">
    <property type="entry name" value="Phage/plasmid_primase_P4_C"/>
</dbReference>
<dbReference type="EMBL" id="JH600070">
    <property type="protein sequence ID" value="EIJ43998.1"/>
    <property type="molecule type" value="Genomic_DNA"/>
</dbReference>
<reference evidence="5 6" key="1">
    <citation type="submission" date="2011-11" db="EMBL/GenBank/DDBJ databases">
        <title>Improved High-Quality Draft sequence of Beggiatoa alba B18lD.</title>
        <authorList>
            <consortium name="US DOE Joint Genome Institute"/>
            <person name="Lucas S."/>
            <person name="Han J."/>
            <person name="Lapidus A."/>
            <person name="Cheng J.-F."/>
            <person name="Goodwin L."/>
            <person name="Pitluck S."/>
            <person name="Peters L."/>
            <person name="Mikhailova N."/>
            <person name="Held B."/>
            <person name="Detter J.C."/>
            <person name="Han C."/>
            <person name="Tapia R."/>
            <person name="Land M."/>
            <person name="Hauser L."/>
            <person name="Kyrpides N."/>
            <person name="Ivanova N."/>
            <person name="Pagani I."/>
            <person name="Samuel K."/>
            <person name="Teske A."/>
            <person name="Mueller J."/>
            <person name="Woyke T."/>
        </authorList>
    </citation>
    <scope>NUCLEOTIDE SEQUENCE [LARGE SCALE GENOMIC DNA]</scope>
    <source>
        <strain evidence="5 6">B18LD</strain>
    </source>
</reference>
<dbReference type="eggNOG" id="COG4983">
    <property type="taxonomic scope" value="Bacteria"/>
</dbReference>
<evidence type="ECO:0000256" key="3">
    <source>
        <dbReference type="SAM" id="MobiDB-lite"/>
    </source>
</evidence>
<protein>
    <submittedName>
        <fullName evidence="5">Putative ATPase</fullName>
    </submittedName>
</protein>
<keyword evidence="2" id="KW-0067">ATP-binding</keyword>
<dbReference type="RefSeq" id="WP_002691675.1">
    <property type="nucleotide sequence ID" value="NZ_JH600070.1"/>
</dbReference>
<dbReference type="InterPro" id="IPR054468">
    <property type="entry name" value="NrSPol-like_HBD"/>
</dbReference>
<evidence type="ECO:0000313" key="5">
    <source>
        <dbReference type="EMBL" id="EIJ43998.1"/>
    </source>
</evidence>
<gene>
    <name evidence="5" type="ORF">BegalDRAFT_3174</name>
</gene>